<evidence type="ECO:0000256" key="6">
    <source>
        <dbReference type="SAM" id="MobiDB-lite"/>
    </source>
</evidence>
<organism evidence="8 9">
    <name type="scientific">Trichonephila clavata</name>
    <name type="common">Joro spider</name>
    <name type="synonym">Nephila clavata</name>
    <dbReference type="NCBI Taxonomy" id="2740835"/>
    <lineage>
        <taxon>Eukaryota</taxon>
        <taxon>Metazoa</taxon>
        <taxon>Ecdysozoa</taxon>
        <taxon>Arthropoda</taxon>
        <taxon>Chelicerata</taxon>
        <taxon>Arachnida</taxon>
        <taxon>Araneae</taxon>
        <taxon>Araneomorphae</taxon>
        <taxon>Entelegynae</taxon>
        <taxon>Araneoidea</taxon>
        <taxon>Nephilidae</taxon>
        <taxon>Trichonephila</taxon>
    </lineage>
</organism>
<dbReference type="GO" id="GO:0005634">
    <property type="term" value="C:nucleus"/>
    <property type="evidence" value="ECO:0007669"/>
    <property type="project" value="UniProtKB-SubCell"/>
</dbReference>
<proteinExistence type="inferred from homology"/>
<dbReference type="OrthoDB" id="6418155at2759"/>
<dbReference type="InterPro" id="IPR000232">
    <property type="entry name" value="HSF_DNA-bd"/>
</dbReference>
<gene>
    <name evidence="8" type="primary">NCL1_43243</name>
    <name evidence="8" type="ORF">TNCT_739561</name>
</gene>
<dbReference type="GO" id="GO:0043565">
    <property type="term" value="F:sequence-specific DNA binding"/>
    <property type="evidence" value="ECO:0007669"/>
    <property type="project" value="InterPro"/>
</dbReference>
<feature type="compositionally biased region" description="Basic residues" evidence="6">
    <location>
        <begin position="136"/>
        <end position="146"/>
    </location>
</feature>
<dbReference type="GO" id="GO:0003700">
    <property type="term" value="F:DNA-binding transcription factor activity"/>
    <property type="evidence" value="ECO:0007669"/>
    <property type="project" value="InterPro"/>
</dbReference>
<evidence type="ECO:0000313" key="8">
    <source>
        <dbReference type="EMBL" id="GFQ86071.1"/>
    </source>
</evidence>
<accession>A0A8X6KVW7</accession>
<evidence type="ECO:0000256" key="3">
    <source>
        <dbReference type="ARBA" id="ARBA00023125"/>
    </source>
</evidence>
<protein>
    <submittedName>
        <fullName evidence="8">Heat shock factor protein 2</fullName>
    </submittedName>
</protein>
<keyword evidence="4" id="KW-0539">Nucleus</keyword>
<dbReference type="SUPFAM" id="SSF46785">
    <property type="entry name" value="Winged helix' DNA-binding domain"/>
    <property type="match status" value="1"/>
</dbReference>
<dbReference type="AlphaFoldDB" id="A0A8X6KVW7"/>
<dbReference type="PANTHER" id="PTHR10015:SF465">
    <property type="entry name" value="HSF-TYPE DNA-BINDING DOMAIN-CONTAINING PROTEIN"/>
    <property type="match status" value="1"/>
</dbReference>
<keyword evidence="8" id="KW-0346">Stress response</keyword>
<evidence type="ECO:0000259" key="7">
    <source>
        <dbReference type="SMART" id="SM00415"/>
    </source>
</evidence>
<dbReference type="SMART" id="SM00415">
    <property type="entry name" value="HSF"/>
    <property type="match status" value="1"/>
</dbReference>
<comment type="subcellular location">
    <subcellularLocation>
        <location evidence="1">Nucleus</location>
    </subcellularLocation>
</comment>
<dbReference type="InterPro" id="IPR036388">
    <property type="entry name" value="WH-like_DNA-bd_sf"/>
</dbReference>
<name>A0A8X6KVW7_TRICU</name>
<dbReference type="EMBL" id="BMAO01023011">
    <property type="protein sequence ID" value="GFQ86071.1"/>
    <property type="molecule type" value="Genomic_DNA"/>
</dbReference>
<feature type="domain" description="HSF-type DNA-binding" evidence="7">
    <location>
        <begin position="2"/>
        <end position="103"/>
    </location>
</feature>
<dbReference type="Pfam" id="PF00447">
    <property type="entry name" value="HSF_DNA-bind"/>
    <property type="match status" value="1"/>
</dbReference>
<feature type="region of interest" description="Disordered" evidence="6">
    <location>
        <begin position="108"/>
        <end position="147"/>
    </location>
</feature>
<dbReference type="Gene3D" id="1.10.10.10">
    <property type="entry name" value="Winged helix-like DNA-binding domain superfamily/Winged helix DNA-binding domain"/>
    <property type="match status" value="1"/>
</dbReference>
<comment type="caution">
    <text evidence="8">The sequence shown here is derived from an EMBL/GenBank/DDBJ whole genome shotgun (WGS) entry which is preliminary data.</text>
</comment>
<evidence type="ECO:0000313" key="9">
    <source>
        <dbReference type="Proteomes" id="UP000887116"/>
    </source>
</evidence>
<keyword evidence="3" id="KW-0238">DNA-binding</keyword>
<dbReference type="PANTHER" id="PTHR10015">
    <property type="entry name" value="HEAT SHOCK TRANSCRIPTION FACTOR"/>
    <property type="match status" value="1"/>
</dbReference>
<evidence type="ECO:0000256" key="5">
    <source>
        <dbReference type="RuleBase" id="RU004020"/>
    </source>
</evidence>
<reference evidence="8" key="1">
    <citation type="submission" date="2020-07" db="EMBL/GenBank/DDBJ databases">
        <title>Multicomponent nature underlies the extraordinary mechanical properties of spider dragline silk.</title>
        <authorList>
            <person name="Kono N."/>
            <person name="Nakamura H."/>
            <person name="Mori M."/>
            <person name="Yoshida Y."/>
            <person name="Ohtoshi R."/>
            <person name="Malay A.D."/>
            <person name="Moran D.A.P."/>
            <person name="Tomita M."/>
            <person name="Numata K."/>
            <person name="Arakawa K."/>
        </authorList>
    </citation>
    <scope>NUCLEOTIDE SEQUENCE</scope>
</reference>
<dbReference type="Proteomes" id="UP000887116">
    <property type="component" value="Unassembled WGS sequence"/>
</dbReference>
<keyword evidence="9" id="KW-1185">Reference proteome</keyword>
<sequence>MSNQRFQHKLWNLVNFNTTGSVRWNKTGDAIVFNFTQFKKEYLDYSNEFCKSNKLASFVRQLNLYGFNKVSDLRRMRKRDHHEFKNYYFLQGREDLLRYVKRNSISPRTKKKGAFDRRKSDKGKKNFHTENQGSRIQKRQRGRPKKIQQYNINHLKGKENDHSYEKKKQSCLPTKKVSVLPNPKFTLHLKNAKAEPLVKASETQSFNKENHNGGKNILRIKIPCIPPMKLKKEFSPVKDTKQDYDLQSKGYIALNTEKMENFDGHQLKSETKENVKLDLQDTTKMLLTSTKFETQNKSTVGFLENGKKPHVPPYTINNIKINQFSNSIADPQIHKWEMQAVVDENSHVLLKIKEPFPLNYKTEIIQDAPVKINVINTLKQKMCDEKNTSISEKIHSGETQTHNTPTNCVLCKFLQKNDRQEVYKSKYVYETDCEITDEYLEIKKAYFRLYKERRPKYCICNRINLIKKKF</sequence>
<evidence type="ECO:0000256" key="2">
    <source>
        <dbReference type="ARBA" id="ARBA00006403"/>
    </source>
</evidence>
<comment type="similarity">
    <text evidence="2 5">Belongs to the HSF family.</text>
</comment>
<evidence type="ECO:0000256" key="1">
    <source>
        <dbReference type="ARBA" id="ARBA00004123"/>
    </source>
</evidence>
<dbReference type="InterPro" id="IPR036390">
    <property type="entry name" value="WH_DNA-bd_sf"/>
</dbReference>
<evidence type="ECO:0000256" key="4">
    <source>
        <dbReference type="ARBA" id="ARBA00023242"/>
    </source>
</evidence>
<feature type="compositionally biased region" description="Basic and acidic residues" evidence="6">
    <location>
        <begin position="113"/>
        <end position="128"/>
    </location>
</feature>